<reference evidence="3" key="2">
    <citation type="journal article" date="2023" name="Microbiol Resour">
        <title>Decontamination and Annotation of the Draft Genome Sequence of the Oomycete Lagenidium giganteum ARSEF 373.</title>
        <authorList>
            <person name="Morgan W.R."/>
            <person name="Tartar A."/>
        </authorList>
    </citation>
    <scope>NUCLEOTIDE SEQUENCE</scope>
    <source>
        <strain evidence="3">ARSEF 373</strain>
    </source>
</reference>
<keyword evidence="1" id="KW-1133">Transmembrane helix</keyword>
<feature type="transmembrane region" description="Helical" evidence="1">
    <location>
        <begin position="85"/>
        <end position="102"/>
    </location>
</feature>
<dbReference type="PANTHER" id="PTHR36435:SF1">
    <property type="entry name" value="CAAX AMINO TERMINAL PROTEASE FAMILY PROTEIN"/>
    <property type="match status" value="1"/>
</dbReference>
<dbReference type="GO" id="GO:0004175">
    <property type="term" value="F:endopeptidase activity"/>
    <property type="evidence" value="ECO:0007669"/>
    <property type="project" value="UniProtKB-ARBA"/>
</dbReference>
<evidence type="ECO:0000313" key="4">
    <source>
        <dbReference type="Proteomes" id="UP001146120"/>
    </source>
</evidence>
<dbReference type="EMBL" id="DAKRPA010000189">
    <property type="protein sequence ID" value="DAZ95810.1"/>
    <property type="molecule type" value="Genomic_DNA"/>
</dbReference>
<sequence length="216" mass="23193">MLIGGFVLSRSSVIVVVASLVFHCCAFGLLAWTTPSERSSLTTTPSSLLNAVIWAPVKEEMFFRGIVFVVLCNRSARPAKSVKRISSSAIGSGLLFSLVHLANIRRAASKDQHALDTSSSYVALQCASAAIIGMFLSIRFARSGSLLECVILHAINNAFAQLLLGGNLVSLDTVYTRLLLTGLISCDVLMDASDGHVGIIHLRKLVHPQTARKPQM</sequence>
<comment type="caution">
    <text evidence="3">The sequence shown here is derived from an EMBL/GenBank/DDBJ whole genome shotgun (WGS) entry which is preliminary data.</text>
</comment>
<gene>
    <name evidence="3" type="ORF">N0F65_009206</name>
</gene>
<keyword evidence="1" id="KW-0472">Membrane</keyword>
<evidence type="ECO:0000256" key="1">
    <source>
        <dbReference type="SAM" id="Phobius"/>
    </source>
</evidence>
<reference evidence="3" key="1">
    <citation type="submission" date="2022-11" db="EMBL/GenBank/DDBJ databases">
        <authorList>
            <person name="Morgan W.R."/>
            <person name="Tartar A."/>
        </authorList>
    </citation>
    <scope>NUCLEOTIDE SEQUENCE</scope>
    <source>
        <strain evidence="3">ARSEF 373</strain>
    </source>
</reference>
<dbReference type="Proteomes" id="UP001146120">
    <property type="component" value="Unassembled WGS sequence"/>
</dbReference>
<dbReference type="PANTHER" id="PTHR36435">
    <property type="entry name" value="SLR1288 PROTEIN"/>
    <property type="match status" value="1"/>
</dbReference>
<feature type="transmembrane region" description="Helical" evidence="1">
    <location>
        <begin position="52"/>
        <end position="73"/>
    </location>
</feature>
<feature type="transmembrane region" description="Helical" evidence="1">
    <location>
        <begin position="122"/>
        <end position="141"/>
    </location>
</feature>
<proteinExistence type="predicted"/>
<protein>
    <recommendedName>
        <fullName evidence="2">CAAX prenyl protease 2/Lysostaphin resistance protein A-like domain-containing protein</fullName>
    </recommendedName>
</protein>
<dbReference type="AlphaFoldDB" id="A0AAV2YLD6"/>
<dbReference type="InterPro" id="IPR052710">
    <property type="entry name" value="CAAX_protease"/>
</dbReference>
<dbReference type="InterPro" id="IPR003675">
    <property type="entry name" value="Rce1/LyrA-like_dom"/>
</dbReference>
<feature type="transmembrane region" description="Helical" evidence="1">
    <location>
        <begin position="12"/>
        <end position="32"/>
    </location>
</feature>
<keyword evidence="4" id="KW-1185">Reference proteome</keyword>
<evidence type="ECO:0000313" key="3">
    <source>
        <dbReference type="EMBL" id="DAZ95810.1"/>
    </source>
</evidence>
<evidence type="ECO:0000259" key="2">
    <source>
        <dbReference type="Pfam" id="PF02517"/>
    </source>
</evidence>
<accession>A0AAV2YLD6</accession>
<name>A0AAV2YLD6_9STRA</name>
<organism evidence="3 4">
    <name type="scientific">Lagenidium giganteum</name>
    <dbReference type="NCBI Taxonomy" id="4803"/>
    <lineage>
        <taxon>Eukaryota</taxon>
        <taxon>Sar</taxon>
        <taxon>Stramenopiles</taxon>
        <taxon>Oomycota</taxon>
        <taxon>Peronosporomycetes</taxon>
        <taxon>Pythiales</taxon>
        <taxon>Pythiaceae</taxon>
    </lineage>
</organism>
<feature type="domain" description="CAAX prenyl protease 2/Lysostaphin resistance protein A-like" evidence="2">
    <location>
        <begin position="47"/>
        <end position="159"/>
    </location>
</feature>
<dbReference type="GO" id="GO:0080120">
    <property type="term" value="P:CAAX-box protein maturation"/>
    <property type="evidence" value="ECO:0007669"/>
    <property type="project" value="UniProtKB-ARBA"/>
</dbReference>
<keyword evidence="1" id="KW-0812">Transmembrane</keyword>
<dbReference type="Pfam" id="PF02517">
    <property type="entry name" value="Rce1-like"/>
    <property type="match status" value="1"/>
</dbReference>